<keyword evidence="8" id="KW-0902">Two-component regulatory system</keyword>
<dbReference type="EMBL" id="BAABKQ010000001">
    <property type="protein sequence ID" value="GAA4815215.1"/>
    <property type="molecule type" value="Genomic_DNA"/>
</dbReference>
<feature type="transmembrane region" description="Helical" evidence="9">
    <location>
        <begin position="41"/>
        <end position="63"/>
    </location>
</feature>
<evidence type="ECO:0000256" key="4">
    <source>
        <dbReference type="ARBA" id="ARBA00022679"/>
    </source>
</evidence>
<evidence type="ECO:0000313" key="13">
    <source>
        <dbReference type="Proteomes" id="UP001500839"/>
    </source>
</evidence>
<comment type="catalytic activity">
    <reaction evidence="1">
        <text>ATP + protein L-histidine = ADP + protein N-phospho-L-histidine.</text>
        <dbReference type="EC" id="2.7.13.3"/>
    </reaction>
</comment>
<evidence type="ECO:0000256" key="7">
    <source>
        <dbReference type="ARBA" id="ARBA00022840"/>
    </source>
</evidence>
<feature type="transmembrane region" description="Helical" evidence="9">
    <location>
        <begin position="230"/>
        <end position="252"/>
    </location>
</feature>
<feature type="transmembrane region" description="Helical" evidence="9">
    <location>
        <begin position="167"/>
        <end position="188"/>
    </location>
</feature>
<comment type="caution">
    <text evidence="12">The sequence shown here is derived from an EMBL/GenBank/DDBJ whole genome shotgun (WGS) entry which is preliminary data.</text>
</comment>
<keyword evidence="3" id="KW-0597">Phosphoprotein</keyword>
<dbReference type="Gene3D" id="3.30.565.10">
    <property type="entry name" value="Histidine kinase-like ATPase, C-terminal domain"/>
    <property type="match status" value="1"/>
</dbReference>
<dbReference type="SUPFAM" id="SSF55874">
    <property type="entry name" value="ATPase domain of HSP90 chaperone/DNA topoisomerase II/histidine kinase"/>
    <property type="match status" value="1"/>
</dbReference>
<feature type="transmembrane region" description="Helical" evidence="9">
    <location>
        <begin position="129"/>
        <end position="147"/>
    </location>
</feature>
<keyword evidence="9" id="KW-1133">Transmembrane helix</keyword>
<protein>
    <recommendedName>
        <fullName evidence="2">histidine kinase</fullName>
        <ecNumber evidence="2">2.7.13.3</ecNumber>
    </recommendedName>
</protein>
<evidence type="ECO:0000259" key="11">
    <source>
        <dbReference type="Pfam" id="PF07730"/>
    </source>
</evidence>
<evidence type="ECO:0000256" key="6">
    <source>
        <dbReference type="ARBA" id="ARBA00022777"/>
    </source>
</evidence>
<dbReference type="CDD" id="cd16917">
    <property type="entry name" value="HATPase_UhpB-NarQ-NarX-like"/>
    <property type="match status" value="1"/>
</dbReference>
<keyword evidence="5" id="KW-0547">Nucleotide-binding</keyword>
<keyword evidence="7" id="KW-0067">ATP-binding</keyword>
<accession>A0ABP9CNM3</accession>
<feature type="domain" description="Signal transduction histidine kinase subgroup 3 dimerisation and phosphoacceptor" evidence="11">
    <location>
        <begin position="389"/>
        <end position="454"/>
    </location>
</feature>
<evidence type="ECO:0000256" key="1">
    <source>
        <dbReference type="ARBA" id="ARBA00000085"/>
    </source>
</evidence>
<evidence type="ECO:0000256" key="9">
    <source>
        <dbReference type="SAM" id="Phobius"/>
    </source>
</evidence>
<keyword evidence="4" id="KW-0808">Transferase</keyword>
<evidence type="ECO:0000256" key="8">
    <source>
        <dbReference type="ARBA" id="ARBA00023012"/>
    </source>
</evidence>
<dbReference type="RefSeq" id="WP_200171190.1">
    <property type="nucleotide sequence ID" value="NZ_BAABKQ010000001.1"/>
</dbReference>
<sequence>MSGPGGARLRSLDRALLLAAGSVVALGCLQLGLSLPGSGDLWWAHLVLVFTFWVYAAAGLLAWHRRPGNSMGMLVTFGGAAVLAGSLGNTSVPALIAVGAITATVVLAVTVHLLLAFPSGKVHGRTARIVATAGYGVALILQAPQYLFDPDAASLLFVADRPGLLDAGAWVQRTAGGLVVVAAALILARRIVHARAGRRRVLLPLFAYGMLALLSVPLRPTVLEPALGGITAAVVQFVIIAGVPVAFVLAMLRGGFAREGELEELAVRLGDAGGAHGRIPLLLGQVLGDASIDVLFWMPEQSAWVDSAGAPAVLPLPQDRAGVEVTIGGERIGAILYDDDLIADPETVQAAGRVMALAIERERLLARLLAQRGALIASRARIVTAADRERRRIARDLHDGMQVSLVLLALEAQRVASAAPDGAVRCRVLTLRHGIDETAAELRTFVHRLMPPALIERGLCAAAEDLVDRMPLPTVLHAEPTGGPLPPGVESTAYFLIAEGLANALKHARAARMSVRIGREADLLTVEVHDDGIGGAAMHGGRGLRGLADRVHALGGELRVDSATSCGTHLRAELPCAS</sequence>
<dbReference type="Gene3D" id="1.20.5.1930">
    <property type="match status" value="1"/>
</dbReference>
<feature type="domain" description="Histidine kinase/HSP90-like ATPase" evidence="10">
    <location>
        <begin position="490"/>
        <end position="576"/>
    </location>
</feature>
<evidence type="ECO:0000256" key="5">
    <source>
        <dbReference type="ARBA" id="ARBA00022741"/>
    </source>
</evidence>
<gene>
    <name evidence="12" type="ORF">GCM10023353_20960</name>
</gene>
<keyword evidence="9" id="KW-0812">Transmembrane</keyword>
<keyword evidence="13" id="KW-1185">Reference proteome</keyword>
<dbReference type="GO" id="GO:0016301">
    <property type="term" value="F:kinase activity"/>
    <property type="evidence" value="ECO:0007669"/>
    <property type="project" value="UniProtKB-KW"/>
</dbReference>
<feature type="transmembrane region" description="Helical" evidence="9">
    <location>
        <begin position="94"/>
        <end position="117"/>
    </location>
</feature>
<dbReference type="InterPro" id="IPR036890">
    <property type="entry name" value="HATPase_C_sf"/>
</dbReference>
<feature type="transmembrane region" description="Helical" evidence="9">
    <location>
        <begin position="200"/>
        <end position="218"/>
    </location>
</feature>
<dbReference type="InterPro" id="IPR011712">
    <property type="entry name" value="Sig_transdc_His_kin_sub3_dim/P"/>
</dbReference>
<dbReference type="PANTHER" id="PTHR24421">
    <property type="entry name" value="NITRATE/NITRITE SENSOR PROTEIN NARX-RELATED"/>
    <property type="match status" value="1"/>
</dbReference>
<dbReference type="PANTHER" id="PTHR24421:SF10">
    <property type="entry name" value="NITRATE_NITRITE SENSOR PROTEIN NARQ"/>
    <property type="match status" value="1"/>
</dbReference>
<evidence type="ECO:0000256" key="2">
    <source>
        <dbReference type="ARBA" id="ARBA00012438"/>
    </source>
</evidence>
<dbReference type="EC" id="2.7.13.3" evidence="2"/>
<dbReference type="InterPro" id="IPR003594">
    <property type="entry name" value="HATPase_dom"/>
</dbReference>
<dbReference type="Proteomes" id="UP001500839">
    <property type="component" value="Unassembled WGS sequence"/>
</dbReference>
<dbReference type="InterPro" id="IPR050482">
    <property type="entry name" value="Sensor_HK_TwoCompSys"/>
</dbReference>
<keyword evidence="6 12" id="KW-0418">Kinase</keyword>
<dbReference type="Pfam" id="PF02518">
    <property type="entry name" value="HATPase_c"/>
    <property type="match status" value="1"/>
</dbReference>
<keyword evidence="9" id="KW-0472">Membrane</keyword>
<reference evidence="13" key="1">
    <citation type="journal article" date="2019" name="Int. J. Syst. Evol. Microbiol.">
        <title>The Global Catalogue of Microorganisms (GCM) 10K type strain sequencing project: providing services to taxonomists for standard genome sequencing and annotation.</title>
        <authorList>
            <consortium name="The Broad Institute Genomics Platform"/>
            <consortium name="The Broad Institute Genome Sequencing Center for Infectious Disease"/>
            <person name="Wu L."/>
            <person name="Ma J."/>
        </authorList>
    </citation>
    <scope>NUCLEOTIDE SEQUENCE [LARGE SCALE GENOMIC DNA]</scope>
    <source>
        <strain evidence="13">JCM 18542</strain>
    </source>
</reference>
<feature type="transmembrane region" description="Helical" evidence="9">
    <location>
        <begin position="15"/>
        <end position="35"/>
    </location>
</feature>
<organism evidence="12 13">
    <name type="scientific">Tomitella cavernea</name>
    <dbReference type="NCBI Taxonomy" id="1387982"/>
    <lineage>
        <taxon>Bacteria</taxon>
        <taxon>Bacillati</taxon>
        <taxon>Actinomycetota</taxon>
        <taxon>Actinomycetes</taxon>
        <taxon>Mycobacteriales</taxon>
        <taxon>Tomitella</taxon>
    </lineage>
</organism>
<proteinExistence type="predicted"/>
<evidence type="ECO:0000256" key="3">
    <source>
        <dbReference type="ARBA" id="ARBA00022553"/>
    </source>
</evidence>
<evidence type="ECO:0000259" key="10">
    <source>
        <dbReference type="Pfam" id="PF02518"/>
    </source>
</evidence>
<dbReference type="Pfam" id="PF07730">
    <property type="entry name" value="HisKA_3"/>
    <property type="match status" value="1"/>
</dbReference>
<evidence type="ECO:0000313" key="12">
    <source>
        <dbReference type="EMBL" id="GAA4815215.1"/>
    </source>
</evidence>
<name>A0ABP9CNM3_9ACTN</name>